<feature type="compositionally biased region" description="Basic and acidic residues" evidence="1">
    <location>
        <begin position="167"/>
        <end position="181"/>
    </location>
</feature>
<feature type="region of interest" description="Disordered" evidence="1">
    <location>
        <begin position="162"/>
        <end position="181"/>
    </location>
</feature>
<dbReference type="InterPro" id="IPR037802">
    <property type="entry name" value="SGF29"/>
</dbReference>
<dbReference type="PROSITE" id="PS51518">
    <property type="entry name" value="SGF29_C"/>
    <property type="match status" value="1"/>
</dbReference>
<dbReference type="GO" id="GO:0000124">
    <property type="term" value="C:SAGA complex"/>
    <property type="evidence" value="ECO:0007669"/>
    <property type="project" value="InterPro"/>
</dbReference>
<dbReference type="Gene3D" id="2.30.30.140">
    <property type="match status" value="2"/>
</dbReference>
<dbReference type="CDD" id="cd20393">
    <property type="entry name" value="Tudor_SGF29_rpt1"/>
    <property type="match status" value="1"/>
</dbReference>
<name>A0A5N5QG88_9AGAM</name>
<protein>
    <recommendedName>
        <fullName evidence="2">SGF29 C-terminal domain-containing protein</fullName>
    </recommendedName>
</protein>
<dbReference type="PANTHER" id="PTHR21539:SF0">
    <property type="entry name" value="SAGA-ASSOCIATED FACTOR 29"/>
    <property type="match status" value="1"/>
</dbReference>
<organism evidence="3 4">
    <name type="scientific">Ceratobasidium theobromae</name>
    <dbReference type="NCBI Taxonomy" id="1582974"/>
    <lineage>
        <taxon>Eukaryota</taxon>
        <taxon>Fungi</taxon>
        <taxon>Dikarya</taxon>
        <taxon>Basidiomycota</taxon>
        <taxon>Agaricomycotina</taxon>
        <taxon>Agaricomycetes</taxon>
        <taxon>Cantharellales</taxon>
        <taxon>Ceratobasidiaceae</taxon>
        <taxon>Ceratobasidium</taxon>
    </lineage>
</organism>
<feature type="compositionally biased region" description="Low complexity" evidence="1">
    <location>
        <begin position="134"/>
        <end position="156"/>
    </location>
</feature>
<dbReference type="InterPro" id="IPR047288">
    <property type="entry name" value="Tudor_SGF29_rpt1"/>
</dbReference>
<gene>
    <name evidence="3" type="ORF">CTheo_6080</name>
</gene>
<proteinExistence type="predicted"/>
<accession>A0A5N5QG88</accession>
<evidence type="ECO:0000313" key="3">
    <source>
        <dbReference type="EMBL" id="KAB5590466.1"/>
    </source>
</evidence>
<dbReference type="Pfam" id="PF07039">
    <property type="entry name" value="SGF29_Tudor"/>
    <property type="match status" value="1"/>
</dbReference>
<evidence type="ECO:0000259" key="2">
    <source>
        <dbReference type="PROSITE" id="PS51518"/>
    </source>
</evidence>
<reference evidence="3 4" key="1">
    <citation type="journal article" date="2019" name="Fungal Biol. Biotechnol.">
        <title>Draft genome sequence of fastidious pathogen Ceratobasidium theobromae, which causes vascular-streak dieback in Theobroma cacao.</title>
        <authorList>
            <person name="Ali S.S."/>
            <person name="Asman A."/>
            <person name="Shao J."/>
            <person name="Firmansyah A.P."/>
            <person name="Susilo A.W."/>
            <person name="Rosmana A."/>
            <person name="McMahon P."/>
            <person name="Junaid M."/>
            <person name="Guest D."/>
            <person name="Kheng T.Y."/>
            <person name="Meinhardt L.W."/>
            <person name="Bailey B.A."/>
        </authorList>
    </citation>
    <scope>NUCLEOTIDE SEQUENCE [LARGE SCALE GENOMIC DNA]</scope>
    <source>
        <strain evidence="3 4">CT2</strain>
    </source>
</reference>
<keyword evidence="4" id="KW-1185">Reference proteome</keyword>
<sequence>MERGRRAGANRAPVGDSQLEQYQVWTRTQGHLQKFMTARAEDNTVEKISKVNRYIGKFPTSEDMIKTSDMLDNYKHLKMKLTDSLESTKVAAEKESKILDDALELVSVLIALRRPADGGTTNENTKRTKRMRFSSPNQNPHSPSPAPASSASGSSLPRITVRLPTRAGEREKSGAPLREGRRVAFRPPKSEEWILGLVKRAFTEGGKQMYEVQDADMEEPGPPHITDIRSLIPLPDPDAPVGSPAHITSYPEFAPGAEVMAIYVSTTSFYRAIVLAGPKDPWQGGRTVKKEPHYKLQFDDDGGKVQNVDAFDVVEWPGGDKAGSGSTR</sequence>
<dbReference type="PANTHER" id="PTHR21539">
    <property type="entry name" value="SAGA-ASSOCIATED FACTOR 29"/>
    <property type="match status" value="1"/>
</dbReference>
<feature type="region of interest" description="Disordered" evidence="1">
    <location>
        <begin position="116"/>
        <end position="156"/>
    </location>
</feature>
<dbReference type="Proteomes" id="UP000383932">
    <property type="component" value="Unassembled WGS sequence"/>
</dbReference>
<dbReference type="EMBL" id="SSOP01000167">
    <property type="protein sequence ID" value="KAB5590466.1"/>
    <property type="molecule type" value="Genomic_DNA"/>
</dbReference>
<evidence type="ECO:0000256" key="1">
    <source>
        <dbReference type="SAM" id="MobiDB-lite"/>
    </source>
</evidence>
<dbReference type="InterPro" id="IPR010750">
    <property type="entry name" value="SGF29_tudor-like_dom"/>
</dbReference>
<comment type="caution">
    <text evidence="3">The sequence shown here is derived from an EMBL/GenBank/DDBJ whole genome shotgun (WGS) entry which is preliminary data.</text>
</comment>
<evidence type="ECO:0000313" key="4">
    <source>
        <dbReference type="Proteomes" id="UP000383932"/>
    </source>
</evidence>
<feature type="domain" description="SGF29 C-terminal" evidence="2">
    <location>
        <begin position="173"/>
        <end position="322"/>
    </location>
</feature>
<dbReference type="OrthoDB" id="10265994at2759"/>
<dbReference type="AlphaFoldDB" id="A0A5N5QG88"/>